<dbReference type="GO" id="GO:0005829">
    <property type="term" value="C:cytosol"/>
    <property type="evidence" value="ECO:0007669"/>
    <property type="project" value="TreeGrafter"/>
</dbReference>
<keyword evidence="1" id="KW-0963">Cytoplasm</keyword>
<keyword evidence="3" id="KW-0808">Transferase</keyword>
<keyword evidence="2" id="KW-0698">rRNA processing</keyword>
<dbReference type="STRING" id="3818.A0A444YQ21"/>
<dbReference type="SUPFAM" id="SSF53335">
    <property type="entry name" value="S-adenosyl-L-methionine-dependent methyltransferases"/>
    <property type="match status" value="1"/>
</dbReference>
<evidence type="ECO:0000313" key="4">
    <source>
        <dbReference type="EMBL" id="RYR04007.1"/>
    </source>
</evidence>
<dbReference type="InterPro" id="IPR003682">
    <property type="entry name" value="rRNA_ssu_MeTfrase_G"/>
</dbReference>
<gene>
    <name evidence="4" type="ORF">Ahy_B06g083508</name>
</gene>
<dbReference type="EMBL" id="SDMP01000016">
    <property type="protein sequence ID" value="RYR04007.1"/>
    <property type="molecule type" value="Genomic_DNA"/>
</dbReference>
<accession>A0A444YQ21</accession>
<dbReference type="GO" id="GO:0070043">
    <property type="term" value="F:rRNA (guanine-N7-)-methyltransferase activity"/>
    <property type="evidence" value="ECO:0007669"/>
    <property type="project" value="TreeGrafter"/>
</dbReference>
<dbReference type="PANTHER" id="PTHR31760:SF0">
    <property type="entry name" value="S-ADENOSYL-L-METHIONINE-DEPENDENT METHYLTRANSFERASES SUPERFAMILY PROTEIN"/>
    <property type="match status" value="1"/>
</dbReference>
<dbReference type="AlphaFoldDB" id="A0A444YQ21"/>
<evidence type="ECO:0000256" key="3">
    <source>
        <dbReference type="ARBA" id="ARBA00022679"/>
    </source>
</evidence>
<name>A0A444YQ21_ARAHY</name>
<keyword evidence="5" id="KW-1185">Reference proteome</keyword>
<reference evidence="4 5" key="1">
    <citation type="submission" date="2019-01" db="EMBL/GenBank/DDBJ databases">
        <title>Sequencing of cultivated peanut Arachis hypogaea provides insights into genome evolution and oil improvement.</title>
        <authorList>
            <person name="Chen X."/>
        </authorList>
    </citation>
    <scope>NUCLEOTIDE SEQUENCE [LARGE SCALE GENOMIC DNA]</scope>
    <source>
        <strain evidence="5">cv. Fuhuasheng</strain>
        <tissue evidence="4">Leaves</tissue>
    </source>
</reference>
<dbReference type="Proteomes" id="UP000289738">
    <property type="component" value="Chromosome B06"/>
</dbReference>
<dbReference type="Gene3D" id="3.40.50.150">
    <property type="entry name" value="Vaccinia Virus protein VP39"/>
    <property type="match status" value="1"/>
</dbReference>
<dbReference type="InterPro" id="IPR029063">
    <property type="entry name" value="SAM-dependent_MTases_sf"/>
</dbReference>
<evidence type="ECO:0000256" key="2">
    <source>
        <dbReference type="ARBA" id="ARBA00022552"/>
    </source>
</evidence>
<comment type="caution">
    <text evidence="4">The sequence shown here is derived from an EMBL/GenBank/DDBJ whole genome shotgun (WGS) entry which is preliminary data.</text>
</comment>
<organism evidence="4 5">
    <name type="scientific">Arachis hypogaea</name>
    <name type="common">Peanut</name>
    <dbReference type="NCBI Taxonomy" id="3818"/>
    <lineage>
        <taxon>Eukaryota</taxon>
        <taxon>Viridiplantae</taxon>
        <taxon>Streptophyta</taxon>
        <taxon>Embryophyta</taxon>
        <taxon>Tracheophyta</taxon>
        <taxon>Spermatophyta</taxon>
        <taxon>Magnoliopsida</taxon>
        <taxon>eudicotyledons</taxon>
        <taxon>Gunneridae</taxon>
        <taxon>Pentapetalae</taxon>
        <taxon>rosids</taxon>
        <taxon>fabids</taxon>
        <taxon>Fabales</taxon>
        <taxon>Fabaceae</taxon>
        <taxon>Papilionoideae</taxon>
        <taxon>50 kb inversion clade</taxon>
        <taxon>dalbergioids sensu lato</taxon>
        <taxon>Dalbergieae</taxon>
        <taxon>Pterocarpus clade</taxon>
        <taxon>Arachis</taxon>
    </lineage>
</organism>
<proteinExistence type="predicted"/>
<dbReference type="Pfam" id="PF02527">
    <property type="entry name" value="GidB"/>
    <property type="match status" value="1"/>
</dbReference>
<evidence type="ECO:0000313" key="5">
    <source>
        <dbReference type="Proteomes" id="UP000289738"/>
    </source>
</evidence>
<evidence type="ECO:0000256" key="1">
    <source>
        <dbReference type="ARBA" id="ARBA00022490"/>
    </source>
</evidence>
<sequence>MNLTAVKDADEVMERHVEDSLTILPPFRDCYRTCCGGASSHERLSLMDVGTGAGIPGVVLAIACPVSYVVKVRVIPKALLHHEVQFHPDVSTTMVVKPGPLLDFLCENKNVKHPNLIDWTKAFEKVWKAVCSSKGDISKLIILAGKTFMLKLLSFNGPCKSKYTYVQKPVKPMRIERWTVVNFSAHCAHVFCVILSRNVLK</sequence>
<dbReference type="PANTHER" id="PTHR31760">
    <property type="entry name" value="S-ADENOSYL-L-METHIONINE-DEPENDENT METHYLTRANSFERASES SUPERFAMILY PROTEIN"/>
    <property type="match status" value="1"/>
</dbReference>
<protein>
    <submittedName>
        <fullName evidence="4">Uncharacterized protein</fullName>
    </submittedName>
</protein>